<dbReference type="Proteomes" id="UP000739411">
    <property type="component" value="Unassembled WGS sequence"/>
</dbReference>
<dbReference type="EMBL" id="JADJMS010000006">
    <property type="protein sequence ID" value="MBK7414175.1"/>
    <property type="molecule type" value="Genomic_DNA"/>
</dbReference>
<evidence type="ECO:0000313" key="4">
    <source>
        <dbReference type="EMBL" id="MBK7414175.1"/>
    </source>
</evidence>
<feature type="compositionally biased region" description="Pro residues" evidence="2">
    <location>
        <begin position="159"/>
        <end position="176"/>
    </location>
</feature>
<dbReference type="InterPro" id="IPR011990">
    <property type="entry name" value="TPR-like_helical_dom_sf"/>
</dbReference>
<dbReference type="GO" id="GO:0000030">
    <property type="term" value="F:mannosyltransferase activity"/>
    <property type="evidence" value="ECO:0007669"/>
    <property type="project" value="TreeGrafter"/>
</dbReference>
<dbReference type="InterPro" id="IPR019734">
    <property type="entry name" value="TPR_rpt"/>
</dbReference>
<dbReference type="SUPFAM" id="SSF48452">
    <property type="entry name" value="TPR-like"/>
    <property type="match status" value="1"/>
</dbReference>
<feature type="compositionally biased region" description="Polar residues" evidence="2">
    <location>
        <begin position="309"/>
        <end position="318"/>
    </location>
</feature>
<feature type="repeat" description="TPR" evidence="1">
    <location>
        <begin position="333"/>
        <end position="366"/>
    </location>
</feature>
<gene>
    <name evidence="4" type="ORF">IPJ38_02680</name>
</gene>
<feature type="region of interest" description="Disordered" evidence="2">
    <location>
        <begin position="1"/>
        <end position="89"/>
    </location>
</feature>
<dbReference type="Pfam" id="PF13432">
    <property type="entry name" value="TPR_16"/>
    <property type="match status" value="2"/>
</dbReference>
<feature type="region of interest" description="Disordered" evidence="2">
    <location>
        <begin position="299"/>
        <end position="318"/>
    </location>
</feature>
<comment type="caution">
    <text evidence="4">The sequence shown here is derived from an EMBL/GenBank/DDBJ whole genome shotgun (WGS) entry which is preliminary data.</text>
</comment>
<feature type="repeat" description="TPR" evidence="1">
    <location>
        <begin position="232"/>
        <end position="265"/>
    </location>
</feature>
<keyword evidence="3" id="KW-1133">Transmembrane helix</keyword>
<protein>
    <submittedName>
        <fullName evidence="4">Tetratricopeptide repeat protein</fullName>
    </submittedName>
</protein>
<keyword evidence="3" id="KW-0472">Membrane</keyword>
<proteinExistence type="predicted"/>
<dbReference type="PANTHER" id="PTHR44395:SF1">
    <property type="entry name" value="PROTEIN O-MANNOSYL-TRANSFERASE TMTC3"/>
    <property type="match status" value="1"/>
</dbReference>
<keyword evidence="1" id="KW-0802">TPR repeat</keyword>
<evidence type="ECO:0000256" key="2">
    <source>
        <dbReference type="SAM" id="MobiDB-lite"/>
    </source>
</evidence>
<dbReference type="PROSITE" id="PS50005">
    <property type="entry name" value="TPR"/>
    <property type="match status" value="2"/>
</dbReference>
<accession>A0A935JW78</accession>
<evidence type="ECO:0000256" key="3">
    <source>
        <dbReference type="SAM" id="Phobius"/>
    </source>
</evidence>
<name>A0A935JW78_9RHOO</name>
<reference evidence="4 5" key="1">
    <citation type="submission" date="2020-10" db="EMBL/GenBank/DDBJ databases">
        <title>Connecting structure to function with the recovery of over 1000 high-quality activated sludge metagenome-assembled genomes encoding full-length rRNA genes using long-read sequencing.</title>
        <authorList>
            <person name="Singleton C.M."/>
            <person name="Petriglieri F."/>
            <person name="Kristensen J.M."/>
            <person name="Kirkegaard R.H."/>
            <person name="Michaelsen T.Y."/>
            <person name="Andersen M.H."/>
            <person name="Karst S.M."/>
            <person name="Dueholm M.S."/>
            <person name="Nielsen P.H."/>
            <person name="Albertsen M."/>
        </authorList>
    </citation>
    <scope>NUCLEOTIDE SEQUENCE [LARGE SCALE GENOMIC DNA]</scope>
    <source>
        <strain evidence="4">EsbW_18-Q3-R4-48_BATAC.463</strain>
    </source>
</reference>
<feature type="region of interest" description="Disordered" evidence="2">
    <location>
        <begin position="143"/>
        <end position="220"/>
    </location>
</feature>
<feature type="transmembrane region" description="Helical" evidence="3">
    <location>
        <begin position="112"/>
        <end position="132"/>
    </location>
</feature>
<dbReference type="GO" id="GO:0035269">
    <property type="term" value="P:protein O-linked glycosylation via mannose"/>
    <property type="evidence" value="ECO:0007669"/>
    <property type="project" value="TreeGrafter"/>
</dbReference>
<dbReference type="Gene3D" id="1.25.40.10">
    <property type="entry name" value="Tetratricopeptide repeat domain"/>
    <property type="match status" value="2"/>
</dbReference>
<dbReference type="PANTHER" id="PTHR44395">
    <property type="match status" value="1"/>
</dbReference>
<dbReference type="SMART" id="SM00028">
    <property type="entry name" value="TPR"/>
    <property type="match status" value="4"/>
</dbReference>
<sequence length="418" mass="44794">MSLLMDALKRAETSKQAAARNLTGGEPSSAPTNLSLEPLPGRSANSGQSLPNLAQHIDSLNADLEASAPSAKVAAPTSPPPHTPTSAEVENRAAIRNAFAVKEPKPPSRKPLWLVMGTLGVAAIGIGGYVWFQLQGMNQGSLRAANNPRPPMSESIPASPNPAPMPQSASTPPPAVPIFAPNSPSTATLVENPERPIKPVQRAETSRYSQPNPARETEANTSVRLIRTQPEPDANVQRGYANLQGNSLDLARRDYEQAVRNDPNNVDALLGLAAIAQRQGRSSDAERYQQRALVADPRDAGAQAAALGNNDSGNPTATESRLKTLLSAQPESAQLNFALGNVYAKQARWNEAQQVYFNAVAGDTDNPDYLFNLAISLDQLRQPKLAAQHYRMALEAAERRPAAFDRERANKRLSQLAP</sequence>
<feature type="compositionally biased region" description="Polar residues" evidence="2">
    <location>
        <begin position="43"/>
        <end position="52"/>
    </location>
</feature>
<organism evidence="4 5">
    <name type="scientific">Candidatus Dechloromonas phosphorivorans</name>
    <dbReference type="NCBI Taxonomy" id="2899244"/>
    <lineage>
        <taxon>Bacteria</taxon>
        <taxon>Pseudomonadati</taxon>
        <taxon>Pseudomonadota</taxon>
        <taxon>Betaproteobacteria</taxon>
        <taxon>Rhodocyclales</taxon>
        <taxon>Azonexaceae</taxon>
        <taxon>Dechloromonas</taxon>
    </lineage>
</organism>
<dbReference type="AlphaFoldDB" id="A0A935JW78"/>
<keyword evidence="3" id="KW-0812">Transmembrane</keyword>
<evidence type="ECO:0000256" key="1">
    <source>
        <dbReference type="PROSITE-ProRule" id="PRU00339"/>
    </source>
</evidence>
<evidence type="ECO:0000313" key="5">
    <source>
        <dbReference type="Proteomes" id="UP000739411"/>
    </source>
</evidence>